<feature type="transmembrane region" description="Helical" evidence="7">
    <location>
        <begin position="127"/>
        <end position="147"/>
    </location>
</feature>
<feature type="transmembrane region" description="Helical" evidence="7">
    <location>
        <begin position="320"/>
        <end position="343"/>
    </location>
</feature>
<keyword evidence="6 7" id="KW-0472">Membrane</keyword>
<comment type="similarity">
    <text evidence="7">Belongs to the binding-protein-dependent transport system permease family.</text>
</comment>
<protein>
    <submittedName>
        <fullName evidence="9">Oligopeptide transport system permease protein</fullName>
    </submittedName>
</protein>
<keyword evidence="3" id="KW-1003">Cell membrane</keyword>
<dbReference type="CDD" id="cd06261">
    <property type="entry name" value="TM_PBP2"/>
    <property type="match status" value="1"/>
</dbReference>
<dbReference type="InterPro" id="IPR035906">
    <property type="entry name" value="MetI-like_sf"/>
</dbReference>
<dbReference type="GO" id="GO:0055085">
    <property type="term" value="P:transmembrane transport"/>
    <property type="evidence" value="ECO:0007669"/>
    <property type="project" value="InterPro"/>
</dbReference>
<feature type="transmembrane region" description="Helical" evidence="7">
    <location>
        <begin position="210"/>
        <end position="230"/>
    </location>
</feature>
<dbReference type="SUPFAM" id="SSF161098">
    <property type="entry name" value="MetI-like"/>
    <property type="match status" value="1"/>
</dbReference>
<gene>
    <name evidence="9" type="ORF">SAMN05428946_2610</name>
</gene>
<dbReference type="PROSITE" id="PS50928">
    <property type="entry name" value="ABC_TM1"/>
    <property type="match status" value="1"/>
</dbReference>
<evidence type="ECO:0000256" key="3">
    <source>
        <dbReference type="ARBA" id="ARBA00022475"/>
    </source>
</evidence>
<dbReference type="Gene3D" id="1.10.3720.10">
    <property type="entry name" value="MetI-like"/>
    <property type="match status" value="1"/>
</dbReference>
<evidence type="ECO:0000256" key="6">
    <source>
        <dbReference type="ARBA" id="ARBA00023136"/>
    </source>
</evidence>
<feature type="transmembrane region" description="Helical" evidence="7">
    <location>
        <begin position="52"/>
        <end position="70"/>
    </location>
</feature>
<organism evidence="9 10">
    <name type="scientific">Edaphobacillus lindanitolerans</name>
    <dbReference type="NCBI Taxonomy" id="550447"/>
    <lineage>
        <taxon>Bacteria</taxon>
        <taxon>Bacillati</taxon>
        <taxon>Bacillota</taxon>
        <taxon>Bacilli</taxon>
        <taxon>Bacillales</taxon>
        <taxon>Bacillaceae</taxon>
        <taxon>Edaphobacillus</taxon>
    </lineage>
</organism>
<dbReference type="InterPro" id="IPR000515">
    <property type="entry name" value="MetI-like"/>
</dbReference>
<evidence type="ECO:0000256" key="7">
    <source>
        <dbReference type="RuleBase" id="RU363032"/>
    </source>
</evidence>
<dbReference type="AlphaFoldDB" id="A0A1U7PSG0"/>
<keyword evidence="2 7" id="KW-0813">Transport</keyword>
<evidence type="ECO:0000313" key="10">
    <source>
        <dbReference type="Proteomes" id="UP000187550"/>
    </source>
</evidence>
<reference evidence="10" key="1">
    <citation type="submission" date="2017-01" db="EMBL/GenBank/DDBJ databases">
        <authorList>
            <person name="Varghese N."/>
            <person name="Submissions S."/>
        </authorList>
    </citation>
    <scope>NUCLEOTIDE SEQUENCE [LARGE SCALE GENOMIC DNA]</scope>
    <source>
        <strain evidence="10">MNA4</strain>
    </source>
</reference>
<dbReference type="STRING" id="550447.SAMN05428946_2610"/>
<accession>A0A1U7PSG0</accession>
<feature type="domain" description="ABC transmembrane type-1" evidence="8">
    <location>
        <begin position="128"/>
        <end position="340"/>
    </location>
</feature>
<evidence type="ECO:0000256" key="1">
    <source>
        <dbReference type="ARBA" id="ARBA00004651"/>
    </source>
</evidence>
<keyword evidence="4 7" id="KW-0812">Transmembrane</keyword>
<dbReference type="Proteomes" id="UP000187550">
    <property type="component" value="Unassembled WGS sequence"/>
</dbReference>
<evidence type="ECO:0000256" key="2">
    <source>
        <dbReference type="ARBA" id="ARBA00022448"/>
    </source>
</evidence>
<keyword evidence="10" id="KW-1185">Reference proteome</keyword>
<dbReference type="Pfam" id="PF00528">
    <property type="entry name" value="BPD_transp_1"/>
    <property type="match status" value="1"/>
</dbReference>
<feature type="transmembrane region" description="Helical" evidence="7">
    <location>
        <begin position="275"/>
        <end position="300"/>
    </location>
</feature>
<sequence>MEIREATPGDAFINKKYLDKSCSFSYNIGSPVFRYHTVQGVFSMLSSIISRIIIWFLSFALLLLLLLVPMDTVFVEGRGGSFMGATYDYQVARHVENIKTFFTYIRETGGLGTDEAGDPIMAKILTVFLRSLLIFLPAIVIGFFLGITKGIFDFKNRKSKRKLLGQPVTIGLLSIPDIVIIVSIQLAVIFLYRHGLVDISLYGHDRLENVLMNILYLSIYPVMFISNITYKTLEAEQGLDYVRTARSKGTGELKVLYIHMLKNGMPKILSHSNTMVLYTLSNLFIVEVFTEYRGAAFYMYHTLGSATEFYVGALFTPDTIAQIGYVFLFTLVILFFNIVSGVARAKVTLREGSR</sequence>
<comment type="subcellular location">
    <subcellularLocation>
        <location evidence="1 7">Cell membrane</location>
        <topology evidence="1 7">Multi-pass membrane protein</topology>
    </subcellularLocation>
</comment>
<evidence type="ECO:0000313" key="9">
    <source>
        <dbReference type="EMBL" id="SIT91160.1"/>
    </source>
</evidence>
<keyword evidence="5 7" id="KW-1133">Transmembrane helix</keyword>
<dbReference type="PANTHER" id="PTHR30465">
    <property type="entry name" value="INNER MEMBRANE ABC TRANSPORTER"/>
    <property type="match status" value="1"/>
</dbReference>
<name>A0A1U7PSG0_9BACI</name>
<feature type="transmembrane region" description="Helical" evidence="7">
    <location>
        <begin position="168"/>
        <end position="190"/>
    </location>
</feature>
<evidence type="ECO:0000259" key="8">
    <source>
        <dbReference type="PROSITE" id="PS50928"/>
    </source>
</evidence>
<proteinExistence type="inferred from homology"/>
<dbReference type="GO" id="GO:0005886">
    <property type="term" value="C:plasma membrane"/>
    <property type="evidence" value="ECO:0007669"/>
    <property type="project" value="UniProtKB-SubCell"/>
</dbReference>
<dbReference type="EMBL" id="FTPL01000004">
    <property type="protein sequence ID" value="SIT91160.1"/>
    <property type="molecule type" value="Genomic_DNA"/>
</dbReference>
<evidence type="ECO:0000256" key="5">
    <source>
        <dbReference type="ARBA" id="ARBA00022989"/>
    </source>
</evidence>
<evidence type="ECO:0000256" key="4">
    <source>
        <dbReference type="ARBA" id="ARBA00022692"/>
    </source>
</evidence>
<dbReference type="PANTHER" id="PTHR30465:SF44">
    <property type="entry name" value="ABC-TYPE DIPEPTIDE_OLIGOPEPTIDE TRANSPORT SYSTEM, PERMEASE COMPONENT"/>
    <property type="match status" value="1"/>
</dbReference>